<dbReference type="PROSITE" id="PS50943">
    <property type="entry name" value="HTH_CROC1"/>
    <property type="match status" value="1"/>
</dbReference>
<dbReference type="AlphaFoldDB" id="A0A0G1M0X6"/>
<gene>
    <name evidence="3" type="ORF">UW61_C0043G0006</name>
</gene>
<evidence type="ECO:0000313" key="4">
    <source>
        <dbReference type="Proteomes" id="UP000033901"/>
    </source>
</evidence>
<dbReference type="Pfam" id="PF01381">
    <property type="entry name" value="HTH_3"/>
    <property type="match status" value="1"/>
</dbReference>
<dbReference type="SUPFAM" id="SSF47413">
    <property type="entry name" value="lambda repressor-like DNA-binding domains"/>
    <property type="match status" value="1"/>
</dbReference>
<feature type="domain" description="HTH cro/C1-type" evidence="2">
    <location>
        <begin position="50"/>
        <end position="103"/>
    </location>
</feature>
<proteinExistence type="predicted"/>
<protein>
    <recommendedName>
        <fullName evidence="2">HTH cro/C1-type domain-containing protein</fullName>
    </recommendedName>
</protein>
<dbReference type="CDD" id="cd00093">
    <property type="entry name" value="HTH_XRE"/>
    <property type="match status" value="1"/>
</dbReference>
<dbReference type="Gene3D" id="1.10.260.40">
    <property type="entry name" value="lambda repressor-like DNA-binding domains"/>
    <property type="match status" value="1"/>
</dbReference>
<accession>A0A0G1M0X6</accession>
<dbReference type="GO" id="GO:0005829">
    <property type="term" value="C:cytosol"/>
    <property type="evidence" value="ECO:0007669"/>
    <property type="project" value="TreeGrafter"/>
</dbReference>
<dbReference type="GO" id="GO:0003700">
    <property type="term" value="F:DNA-binding transcription factor activity"/>
    <property type="evidence" value="ECO:0007669"/>
    <property type="project" value="TreeGrafter"/>
</dbReference>
<organism evidence="3 4">
    <name type="scientific">Candidatus Curtissbacteria bacterium GW2011_GWC1_44_33</name>
    <dbReference type="NCBI Taxonomy" id="1618413"/>
    <lineage>
        <taxon>Bacteria</taxon>
        <taxon>Candidatus Curtissiibacteriota</taxon>
    </lineage>
</organism>
<dbReference type="SMART" id="SM00530">
    <property type="entry name" value="HTH_XRE"/>
    <property type="match status" value="1"/>
</dbReference>
<dbReference type="InterPro" id="IPR001387">
    <property type="entry name" value="Cro/C1-type_HTH"/>
</dbReference>
<comment type="caution">
    <text evidence="3">The sequence shown here is derived from an EMBL/GenBank/DDBJ whole genome shotgun (WGS) entry which is preliminary data.</text>
</comment>
<dbReference type="GO" id="GO:0003677">
    <property type="term" value="F:DNA binding"/>
    <property type="evidence" value="ECO:0007669"/>
    <property type="project" value="UniProtKB-KW"/>
</dbReference>
<dbReference type="InterPro" id="IPR010982">
    <property type="entry name" value="Lambda_DNA-bd_dom_sf"/>
</dbReference>
<dbReference type="PANTHER" id="PTHR46797">
    <property type="entry name" value="HTH-TYPE TRANSCRIPTIONAL REGULATOR"/>
    <property type="match status" value="1"/>
</dbReference>
<dbReference type="InterPro" id="IPR050807">
    <property type="entry name" value="TransReg_Diox_bact_type"/>
</dbReference>
<name>A0A0G1M0X6_9BACT</name>
<dbReference type="Proteomes" id="UP000033901">
    <property type="component" value="Unassembled WGS sequence"/>
</dbReference>
<evidence type="ECO:0000259" key="2">
    <source>
        <dbReference type="PROSITE" id="PS50943"/>
    </source>
</evidence>
<sequence>MRKKNLPEKIRRALERGELISHEEVIADFSPEEREEIHERARYLRAAMELRRLRRKSKLSQAQLARKMYVKREFLSRIESGRQNITLETLYRIARQNITLETLYRIAEAVGKEFKFSFK</sequence>
<evidence type="ECO:0000313" key="3">
    <source>
        <dbReference type="EMBL" id="KKT65609.1"/>
    </source>
</evidence>
<evidence type="ECO:0000256" key="1">
    <source>
        <dbReference type="ARBA" id="ARBA00023125"/>
    </source>
</evidence>
<keyword evidence="1" id="KW-0238">DNA-binding</keyword>
<reference evidence="3 4" key="1">
    <citation type="journal article" date="2015" name="Nature">
        <title>rRNA introns, odd ribosomes, and small enigmatic genomes across a large radiation of phyla.</title>
        <authorList>
            <person name="Brown C.T."/>
            <person name="Hug L.A."/>
            <person name="Thomas B.C."/>
            <person name="Sharon I."/>
            <person name="Castelle C.J."/>
            <person name="Singh A."/>
            <person name="Wilkins M.J."/>
            <person name="Williams K.H."/>
            <person name="Banfield J.F."/>
        </authorList>
    </citation>
    <scope>NUCLEOTIDE SEQUENCE [LARGE SCALE GENOMIC DNA]</scope>
</reference>
<dbReference type="PANTHER" id="PTHR46797:SF1">
    <property type="entry name" value="METHYLPHOSPHONATE SYNTHASE"/>
    <property type="match status" value="1"/>
</dbReference>
<dbReference type="EMBL" id="LCIZ01000043">
    <property type="protein sequence ID" value="KKT65609.1"/>
    <property type="molecule type" value="Genomic_DNA"/>
</dbReference>